<name>A0A016WD16_9BILA</name>
<keyword evidence="2" id="KW-1185">Reference proteome</keyword>
<proteinExistence type="predicted"/>
<evidence type="ECO:0000313" key="1">
    <source>
        <dbReference type="EMBL" id="EYC36903.1"/>
    </source>
</evidence>
<dbReference type="AlphaFoldDB" id="A0A016WD16"/>
<comment type="caution">
    <text evidence="1">The sequence shown here is derived from an EMBL/GenBank/DDBJ whole genome shotgun (WGS) entry which is preliminary data.</text>
</comment>
<dbReference type="EMBL" id="JARK01000445">
    <property type="protein sequence ID" value="EYC36903.1"/>
    <property type="molecule type" value="Genomic_DNA"/>
</dbReference>
<accession>A0A016WD16</accession>
<evidence type="ECO:0000313" key="2">
    <source>
        <dbReference type="Proteomes" id="UP000024635"/>
    </source>
</evidence>
<reference evidence="2" key="1">
    <citation type="journal article" date="2015" name="Nat. Genet.">
        <title>The genome and transcriptome of the zoonotic hookworm Ancylostoma ceylanicum identify infection-specific gene families.</title>
        <authorList>
            <person name="Schwarz E.M."/>
            <person name="Hu Y."/>
            <person name="Antoshechkin I."/>
            <person name="Miller M.M."/>
            <person name="Sternberg P.W."/>
            <person name="Aroian R.V."/>
        </authorList>
    </citation>
    <scope>NUCLEOTIDE SEQUENCE</scope>
    <source>
        <strain evidence="2">HY135</strain>
    </source>
</reference>
<protein>
    <submittedName>
        <fullName evidence="1">Uncharacterized protein</fullName>
    </submittedName>
</protein>
<gene>
    <name evidence="1" type="primary">Acey_s0845.g2651</name>
    <name evidence="1" type="ORF">Y032_0845g2651</name>
</gene>
<dbReference type="Proteomes" id="UP000024635">
    <property type="component" value="Unassembled WGS sequence"/>
</dbReference>
<sequence length="77" mass="8731">MRLKDANPTIKSCMLMQNVVFSTNNSIPAIVKSIENPCVPMQNPSTELRKSIPESWLCRDAILLLPLNYRTLFVVLI</sequence>
<organism evidence="1 2">
    <name type="scientific">Ancylostoma ceylanicum</name>
    <dbReference type="NCBI Taxonomy" id="53326"/>
    <lineage>
        <taxon>Eukaryota</taxon>
        <taxon>Metazoa</taxon>
        <taxon>Ecdysozoa</taxon>
        <taxon>Nematoda</taxon>
        <taxon>Chromadorea</taxon>
        <taxon>Rhabditida</taxon>
        <taxon>Rhabditina</taxon>
        <taxon>Rhabditomorpha</taxon>
        <taxon>Strongyloidea</taxon>
        <taxon>Ancylostomatidae</taxon>
        <taxon>Ancylostomatinae</taxon>
        <taxon>Ancylostoma</taxon>
    </lineage>
</organism>